<dbReference type="Pfam" id="PF18735">
    <property type="entry name" value="HEPN_RiboL-PSP"/>
    <property type="match status" value="1"/>
</dbReference>
<evidence type="ECO:0000313" key="3">
    <source>
        <dbReference type="Proteomes" id="UP000600139"/>
    </source>
</evidence>
<dbReference type="InterPro" id="IPR041519">
    <property type="entry name" value="HEPN_RiboL-PSP"/>
</dbReference>
<comment type="caution">
    <text evidence="2">The sequence shown here is derived from an EMBL/GenBank/DDBJ whole genome shotgun (WGS) entry which is preliminary data.</text>
</comment>
<evidence type="ECO:0000313" key="2">
    <source>
        <dbReference type="EMBL" id="MBK1814130.1"/>
    </source>
</evidence>
<proteinExistence type="predicted"/>
<organism evidence="2 3">
    <name type="scientific">Luteolibacter yonseiensis</name>
    <dbReference type="NCBI Taxonomy" id="1144680"/>
    <lineage>
        <taxon>Bacteria</taxon>
        <taxon>Pseudomonadati</taxon>
        <taxon>Verrucomicrobiota</taxon>
        <taxon>Verrucomicrobiia</taxon>
        <taxon>Verrucomicrobiales</taxon>
        <taxon>Verrucomicrobiaceae</taxon>
        <taxon>Luteolibacter</taxon>
    </lineage>
</organism>
<feature type="domain" description="RiboL-PSP-HEPN" evidence="1">
    <location>
        <begin position="16"/>
        <end position="205"/>
    </location>
</feature>
<protein>
    <recommendedName>
        <fullName evidence="1">RiboL-PSP-HEPN domain-containing protein</fullName>
    </recommendedName>
</protein>
<name>A0A934V9F9_9BACT</name>
<reference evidence="2" key="1">
    <citation type="submission" date="2021-01" db="EMBL/GenBank/DDBJ databases">
        <title>Modified the classification status of verrucomicrobia.</title>
        <authorList>
            <person name="Feng X."/>
        </authorList>
    </citation>
    <scope>NUCLEOTIDE SEQUENCE</scope>
    <source>
        <strain evidence="2">JCM 18052</strain>
    </source>
</reference>
<keyword evidence="3" id="KW-1185">Reference proteome</keyword>
<sequence>MSKPYSIENLVQILADDRTWRIREIGELKTAIKRADPILRKVLLRGLITLCYAHWEGYVKAAASKYMEHITLKKLRFDQLDRQFTRNRFLPPLAAMNAKKGSFTERSLLIDEILDSNDKQFKRVHSDLINTQSNLNFKIFESICLVCGISSASFLEHETFIDLLLLKRRNSIAHGEDIMIDMSDLESVTTKTIELMRMFGDLLENHIVQDKFRSSSTTNP</sequence>
<dbReference type="EMBL" id="JAENIK010000001">
    <property type="protein sequence ID" value="MBK1814130.1"/>
    <property type="molecule type" value="Genomic_DNA"/>
</dbReference>
<gene>
    <name evidence="2" type="ORF">JIN84_00720</name>
</gene>
<dbReference type="Proteomes" id="UP000600139">
    <property type="component" value="Unassembled WGS sequence"/>
</dbReference>
<dbReference type="AlphaFoldDB" id="A0A934V9F9"/>
<accession>A0A934V9F9</accession>
<evidence type="ECO:0000259" key="1">
    <source>
        <dbReference type="Pfam" id="PF18735"/>
    </source>
</evidence>
<dbReference type="RefSeq" id="WP_200349091.1">
    <property type="nucleotide sequence ID" value="NZ_BAABHZ010000005.1"/>
</dbReference>